<dbReference type="SUPFAM" id="SSF55729">
    <property type="entry name" value="Acyl-CoA N-acyltransferases (Nat)"/>
    <property type="match status" value="1"/>
</dbReference>
<feature type="domain" description="N-acetyltransferase" evidence="3">
    <location>
        <begin position="1"/>
        <end position="69"/>
    </location>
</feature>
<dbReference type="GO" id="GO:0016747">
    <property type="term" value="F:acyltransferase activity, transferring groups other than amino-acyl groups"/>
    <property type="evidence" value="ECO:0007669"/>
    <property type="project" value="InterPro"/>
</dbReference>
<evidence type="ECO:0000313" key="4">
    <source>
        <dbReference type="EMBL" id="EKC53467.1"/>
    </source>
</evidence>
<organism evidence="4">
    <name type="scientific">human gut metagenome</name>
    <dbReference type="NCBI Taxonomy" id="408170"/>
    <lineage>
        <taxon>unclassified sequences</taxon>
        <taxon>metagenomes</taxon>
        <taxon>organismal metagenomes</taxon>
    </lineage>
</organism>
<gene>
    <name evidence="4" type="ORF">OBE_12579</name>
</gene>
<keyword evidence="1 4" id="KW-0808">Transferase</keyword>
<dbReference type="PROSITE" id="PS51186">
    <property type="entry name" value="GNAT"/>
    <property type="match status" value="1"/>
</dbReference>
<reference evidence="4" key="1">
    <citation type="journal article" date="2013" name="Environ. Microbiol.">
        <title>Microbiota from the distal guts of lean and obese adolescents exhibit partial functional redundancy besides clear differences in community structure.</title>
        <authorList>
            <person name="Ferrer M."/>
            <person name="Ruiz A."/>
            <person name="Lanza F."/>
            <person name="Haange S.B."/>
            <person name="Oberbach A."/>
            <person name="Till H."/>
            <person name="Bargiela R."/>
            <person name="Campoy C."/>
            <person name="Segura M.T."/>
            <person name="Richter M."/>
            <person name="von Bergen M."/>
            <person name="Seifert J."/>
            <person name="Suarez A."/>
        </authorList>
    </citation>
    <scope>NUCLEOTIDE SEQUENCE</scope>
</reference>
<evidence type="ECO:0000259" key="3">
    <source>
        <dbReference type="PROSITE" id="PS51186"/>
    </source>
</evidence>
<evidence type="ECO:0000256" key="1">
    <source>
        <dbReference type="ARBA" id="ARBA00022679"/>
    </source>
</evidence>
<evidence type="ECO:0000256" key="2">
    <source>
        <dbReference type="ARBA" id="ARBA00023315"/>
    </source>
</evidence>
<dbReference type="AlphaFoldDB" id="K1RY79"/>
<dbReference type="InterPro" id="IPR000182">
    <property type="entry name" value="GNAT_dom"/>
</dbReference>
<dbReference type="Gene3D" id="3.40.630.30">
    <property type="match status" value="1"/>
</dbReference>
<dbReference type="InterPro" id="IPR016181">
    <property type="entry name" value="Acyl_CoA_acyltransferase"/>
</dbReference>
<comment type="caution">
    <text evidence="4">The sequence shown here is derived from an EMBL/GenBank/DDBJ whole genome shotgun (WGS) entry which is preliminary data.</text>
</comment>
<keyword evidence="2" id="KW-0012">Acyltransferase</keyword>
<dbReference type="EMBL" id="AJWZ01008672">
    <property type="protein sequence ID" value="EKC53467.1"/>
    <property type="molecule type" value="Genomic_DNA"/>
</dbReference>
<proteinExistence type="predicted"/>
<dbReference type="InterPro" id="IPR050680">
    <property type="entry name" value="YpeA/RimI_acetyltransf"/>
</dbReference>
<feature type="non-terminal residue" evidence="4">
    <location>
        <position position="1"/>
    </location>
</feature>
<dbReference type="PANTHER" id="PTHR43420">
    <property type="entry name" value="ACETYLTRANSFERASE"/>
    <property type="match status" value="1"/>
</dbReference>
<accession>K1RY79</accession>
<dbReference type="CDD" id="cd04301">
    <property type="entry name" value="NAT_SF"/>
    <property type="match status" value="1"/>
</dbReference>
<name>K1RY79_9ZZZZ</name>
<sequence length="69" mass="7792">ALAVLAAYRAQGIGSRLIGQMLEALRDAGYAQISLAVQQANRAHRLYRRFGFEVIRETPEEFIMVKSLR</sequence>
<protein>
    <submittedName>
        <fullName evidence="4">Protein containing GCN5-related N-acetyltransferase domain protein</fullName>
    </submittedName>
</protein>
<dbReference type="Pfam" id="PF13508">
    <property type="entry name" value="Acetyltransf_7"/>
    <property type="match status" value="1"/>
</dbReference>